<name>A0A3E1IZD6_GARVA</name>
<keyword evidence="1" id="KW-1133">Transmembrane helix</keyword>
<dbReference type="Proteomes" id="UP000259221">
    <property type="component" value="Unassembled WGS sequence"/>
</dbReference>
<dbReference type="AlphaFoldDB" id="A0A3E1IZD6"/>
<reference evidence="2 3" key="1">
    <citation type="submission" date="2016-02" db="EMBL/GenBank/DDBJ databases">
        <authorList>
            <person name="Alioto T."/>
            <person name="Alioto T."/>
        </authorList>
    </citation>
    <scope>NUCLEOTIDE SEQUENCE [LARGE SCALE GENOMIC DNA]</scope>
    <source>
        <strain evidence="2 3">NR010</strain>
    </source>
</reference>
<dbReference type="InterPro" id="IPR011044">
    <property type="entry name" value="Quino_amine_DH_bsu"/>
</dbReference>
<protein>
    <submittedName>
        <fullName evidence="2">Uncharacterized protein</fullName>
    </submittedName>
</protein>
<dbReference type="OrthoDB" id="5116441at2"/>
<evidence type="ECO:0000313" key="2">
    <source>
        <dbReference type="EMBL" id="RFD78344.1"/>
    </source>
</evidence>
<evidence type="ECO:0000256" key="1">
    <source>
        <dbReference type="SAM" id="Phobius"/>
    </source>
</evidence>
<organism evidence="2 3">
    <name type="scientific">Gardnerella vaginalis</name>
    <dbReference type="NCBI Taxonomy" id="2702"/>
    <lineage>
        <taxon>Bacteria</taxon>
        <taxon>Bacillati</taxon>
        <taxon>Actinomycetota</taxon>
        <taxon>Actinomycetes</taxon>
        <taxon>Bifidobacteriales</taxon>
        <taxon>Bifidobacteriaceae</taxon>
        <taxon>Gardnerella</taxon>
    </lineage>
</organism>
<gene>
    <name evidence="2" type="ORF">AXE77_05640</name>
</gene>
<keyword evidence="1" id="KW-0812">Transmembrane</keyword>
<sequence length="480" mass="53992">MWKKFIHESEAHKRVNDDYVRNAAPQSSFTTGNKTHRVVVWIFGVIGIIAVIAAVTVGAFHWVLSTEYTVSAHSEKFENLRLQHAVVAIPLHNPQTSLIPNGNAFMSIVYEDGSFKLHKVSNIEGQTPIWNTEALHYTDSRDSYFIPVNAGKPTVNSIEKVQRQNFAFSLANSGFVDLYDESMMKHRGKTTYKILSTTAKGESKQQTIQFSESLFIKTCSTCGNQAYAIAQTDKHEVVLYRMVNEANVGLNEVSRHHEKDMVGEQLYQGENESTGVIDAAYSPRCNNGVITFLYSYGPSSARTKDMAVEHSDSADDVKAIQEHFLVRWDVKTGKITTIPLKNSKGQVLYGPTTVSYEIAGYINAQAYDEKLLHIVDTENGRVFTLDTQTGVLRRLLDKTTRQESSAGVNYRLLVGNHEIVRIPSIIDTSDLKDFVIERFDRKTGKLLKKIKVNKDFLYLTAQKNTNLYPGIPAVNPKWLQ</sequence>
<feature type="transmembrane region" description="Helical" evidence="1">
    <location>
        <begin position="38"/>
        <end position="64"/>
    </location>
</feature>
<proteinExistence type="predicted"/>
<evidence type="ECO:0000313" key="3">
    <source>
        <dbReference type="Proteomes" id="UP000259221"/>
    </source>
</evidence>
<dbReference type="EMBL" id="LRTV01000011">
    <property type="protein sequence ID" value="RFD78344.1"/>
    <property type="molecule type" value="Genomic_DNA"/>
</dbReference>
<keyword evidence="1" id="KW-0472">Membrane</keyword>
<comment type="caution">
    <text evidence="2">The sequence shown here is derived from an EMBL/GenBank/DDBJ whole genome shotgun (WGS) entry which is preliminary data.</text>
</comment>
<dbReference type="SUPFAM" id="SSF50969">
    <property type="entry name" value="YVTN repeat-like/Quinoprotein amine dehydrogenase"/>
    <property type="match status" value="1"/>
</dbReference>
<accession>A0A3E1IZD6</accession>
<dbReference type="RefSeq" id="WP_116712595.1">
    <property type="nucleotide sequence ID" value="NZ_LRTV01000011.1"/>
</dbReference>